<dbReference type="Pfam" id="PF07366">
    <property type="entry name" value="SnoaL"/>
    <property type="match status" value="1"/>
</dbReference>
<protein>
    <submittedName>
        <fullName evidence="1">SnoaL-like domain protein</fullName>
    </submittedName>
</protein>
<dbReference type="OrthoDB" id="1948945at2"/>
<accession>A0A238JIQ5</accession>
<organism evidence="1 2">
    <name type="scientific">Pelagimonas phthalicica</name>
    <dbReference type="NCBI Taxonomy" id="1037362"/>
    <lineage>
        <taxon>Bacteria</taxon>
        <taxon>Pseudomonadati</taxon>
        <taxon>Pseudomonadota</taxon>
        <taxon>Alphaproteobacteria</taxon>
        <taxon>Rhodobacterales</taxon>
        <taxon>Roseobacteraceae</taxon>
        <taxon>Pelagimonas</taxon>
    </lineage>
</organism>
<dbReference type="EMBL" id="FXXP01000003">
    <property type="protein sequence ID" value="SMX30074.1"/>
    <property type="molecule type" value="Genomic_DNA"/>
</dbReference>
<dbReference type="Proteomes" id="UP000225972">
    <property type="component" value="Unassembled WGS sequence"/>
</dbReference>
<dbReference type="SUPFAM" id="SSF54427">
    <property type="entry name" value="NTF2-like"/>
    <property type="match status" value="2"/>
</dbReference>
<dbReference type="InterPro" id="IPR009959">
    <property type="entry name" value="Cyclase_SnoaL-like"/>
</dbReference>
<dbReference type="AlphaFoldDB" id="A0A238JIQ5"/>
<evidence type="ECO:0000313" key="2">
    <source>
        <dbReference type="Proteomes" id="UP000225972"/>
    </source>
</evidence>
<dbReference type="Gene3D" id="3.10.450.50">
    <property type="match status" value="2"/>
</dbReference>
<dbReference type="PANTHER" id="PTHR38436">
    <property type="entry name" value="POLYKETIDE CYCLASE SNOAL-LIKE DOMAIN"/>
    <property type="match status" value="1"/>
</dbReference>
<dbReference type="RefSeq" id="WP_099249366.1">
    <property type="nucleotide sequence ID" value="NZ_FXXP01000003.1"/>
</dbReference>
<sequence length="333" mass="37681">MKKTQDAKAVVQRFHAELDAPDADQEQVLRKYAGSNFVWRGFHPFNEMTSPRQVATEFWSPLRHSLTALQRRQDIFFSGTNQMDNFATVWVVSMGHLMGLFDNAFCGIPATGKIAMLRYCEFHRVDGDKIVETAMYFDLPHLMAQAGVMPFPEQTAAQLVQPGPLTHDGVLIDAQPAKDGKDTLALINRMIGDLGQWDSGLSLEDELRQTWAEDMLWWGPTGIGATYTIQRYAKQHSGPFRAAFSDRSKTKHIARLAEGAYGGFFGWPNFTARLTGDFMGRPATGKAGEFRVIDIYRRDRDKLAENWIFIDLLHFWKSQGLDVLKRLQGGDDK</sequence>
<dbReference type="PANTHER" id="PTHR38436:SF1">
    <property type="entry name" value="ESTER CYCLASE"/>
    <property type="match status" value="1"/>
</dbReference>
<name>A0A238JIQ5_9RHOB</name>
<evidence type="ECO:0000313" key="1">
    <source>
        <dbReference type="EMBL" id="SMX30074.1"/>
    </source>
</evidence>
<gene>
    <name evidence="1" type="ORF">TRP8649_04214</name>
</gene>
<dbReference type="GO" id="GO:0030638">
    <property type="term" value="P:polyketide metabolic process"/>
    <property type="evidence" value="ECO:0007669"/>
    <property type="project" value="InterPro"/>
</dbReference>
<dbReference type="InterPro" id="IPR032710">
    <property type="entry name" value="NTF2-like_dom_sf"/>
</dbReference>
<proteinExistence type="predicted"/>
<reference evidence="2" key="1">
    <citation type="submission" date="2017-05" db="EMBL/GenBank/DDBJ databases">
        <authorList>
            <person name="Rodrigo-Torres L."/>
            <person name="Arahal R. D."/>
            <person name="Lucena T."/>
        </authorList>
    </citation>
    <scope>NUCLEOTIDE SEQUENCE [LARGE SCALE GENOMIC DNA]</scope>
    <source>
        <strain evidence="2">CECT 8649</strain>
    </source>
</reference>
<keyword evidence="2" id="KW-1185">Reference proteome</keyword>